<evidence type="ECO:0000313" key="1">
    <source>
        <dbReference type="EMBL" id="KAF2721175.1"/>
    </source>
</evidence>
<dbReference type="Gene3D" id="3.40.50.150">
    <property type="entry name" value="Vaccinia Virus protein VP39"/>
    <property type="match status" value="1"/>
</dbReference>
<evidence type="ECO:0008006" key="3">
    <source>
        <dbReference type="Google" id="ProtNLM"/>
    </source>
</evidence>
<dbReference type="AlphaFoldDB" id="A0A9P4Q7U8"/>
<proteinExistence type="predicted"/>
<dbReference type="GO" id="GO:0005737">
    <property type="term" value="C:cytoplasm"/>
    <property type="evidence" value="ECO:0007669"/>
    <property type="project" value="TreeGrafter"/>
</dbReference>
<dbReference type="Pfam" id="PF10294">
    <property type="entry name" value="Methyltransf_16"/>
    <property type="match status" value="1"/>
</dbReference>
<dbReference type="InterPro" id="IPR029063">
    <property type="entry name" value="SAM-dependent_MTases_sf"/>
</dbReference>
<dbReference type="OrthoDB" id="407325at2759"/>
<reference evidence="1" key="1">
    <citation type="journal article" date="2020" name="Stud. Mycol.">
        <title>101 Dothideomycetes genomes: a test case for predicting lifestyles and emergence of pathogens.</title>
        <authorList>
            <person name="Haridas S."/>
            <person name="Albert R."/>
            <person name="Binder M."/>
            <person name="Bloem J."/>
            <person name="Labutti K."/>
            <person name="Salamov A."/>
            <person name="Andreopoulos B."/>
            <person name="Baker S."/>
            <person name="Barry K."/>
            <person name="Bills G."/>
            <person name="Bluhm B."/>
            <person name="Cannon C."/>
            <person name="Castanera R."/>
            <person name="Culley D."/>
            <person name="Daum C."/>
            <person name="Ezra D."/>
            <person name="Gonzalez J."/>
            <person name="Henrissat B."/>
            <person name="Kuo A."/>
            <person name="Liang C."/>
            <person name="Lipzen A."/>
            <person name="Lutzoni F."/>
            <person name="Magnuson J."/>
            <person name="Mondo S."/>
            <person name="Nolan M."/>
            <person name="Ohm R."/>
            <person name="Pangilinan J."/>
            <person name="Park H.-J."/>
            <person name="Ramirez L."/>
            <person name="Alfaro M."/>
            <person name="Sun H."/>
            <person name="Tritt A."/>
            <person name="Yoshinaga Y."/>
            <person name="Zwiers L.-H."/>
            <person name="Turgeon B."/>
            <person name="Goodwin S."/>
            <person name="Spatafora J."/>
            <person name="Crous P."/>
            <person name="Grigoriev I."/>
        </authorList>
    </citation>
    <scope>NUCLEOTIDE SEQUENCE</scope>
    <source>
        <strain evidence="1">CBS 116435</strain>
    </source>
</reference>
<dbReference type="EMBL" id="MU003792">
    <property type="protein sequence ID" value="KAF2721175.1"/>
    <property type="molecule type" value="Genomic_DNA"/>
</dbReference>
<name>A0A9P4Q7U8_9PEZI</name>
<dbReference type="GO" id="GO:0008757">
    <property type="term" value="F:S-adenosylmethionine-dependent methyltransferase activity"/>
    <property type="evidence" value="ECO:0007669"/>
    <property type="project" value="UniProtKB-ARBA"/>
</dbReference>
<comment type="caution">
    <text evidence="1">The sequence shown here is derived from an EMBL/GenBank/DDBJ whole genome shotgun (WGS) entry which is preliminary data.</text>
</comment>
<dbReference type="Proteomes" id="UP000799441">
    <property type="component" value="Unassembled WGS sequence"/>
</dbReference>
<dbReference type="PANTHER" id="PTHR14614">
    <property type="entry name" value="HEPATOCELLULAR CARCINOMA-ASSOCIATED ANTIGEN"/>
    <property type="match status" value="1"/>
</dbReference>
<protein>
    <recommendedName>
        <fullName evidence="3">Nicotinamide N-methyltransferase</fullName>
    </recommendedName>
</protein>
<dbReference type="SUPFAM" id="SSF53335">
    <property type="entry name" value="S-adenosyl-L-methionine-dependent methyltransferases"/>
    <property type="match status" value="1"/>
</dbReference>
<organism evidence="1 2">
    <name type="scientific">Polychaeton citri CBS 116435</name>
    <dbReference type="NCBI Taxonomy" id="1314669"/>
    <lineage>
        <taxon>Eukaryota</taxon>
        <taxon>Fungi</taxon>
        <taxon>Dikarya</taxon>
        <taxon>Ascomycota</taxon>
        <taxon>Pezizomycotina</taxon>
        <taxon>Dothideomycetes</taxon>
        <taxon>Dothideomycetidae</taxon>
        <taxon>Capnodiales</taxon>
        <taxon>Capnodiaceae</taxon>
        <taxon>Polychaeton</taxon>
    </lineage>
</organism>
<accession>A0A9P4Q7U8</accession>
<sequence>MGLPRDDQCIQHGDVESIVVYKSEEFGDIELETYDTGEDRDARYRFGNRLWNAGIKMAELISGGRSEWSVHGERVLELGAGLGLGGIVSILTGAQETVISDYPDPTALQTILQNTSKALSIRPRSNYSVQGHIWGELDRGLALSHNHHFTRVLAADCCWEAGQHSKLVDSMMHFLAFEPSARVYAVMGFHSGRADVAAFLDVARKAGLETEHIYEEDVELKRREWVRRDDGGRKDASEWRKWLVIARLKRCQSDPAALRTGL</sequence>
<dbReference type="PANTHER" id="PTHR14614:SF104">
    <property type="entry name" value="N-METHYLTRANSFERASE, PUTATIVE (AFU_ORTHOLOGUE AFUA_1G17750)-RELATED"/>
    <property type="match status" value="1"/>
</dbReference>
<keyword evidence="2" id="KW-1185">Reference proteome</keyword>
<dbReference type="InterPro" id="IPR019410">
    <property type="entry name" value="Methyltransf_16"/>
</dbReference>
<gene>
    <name evidence="1" type="ORF">K431DRAFT_224728</name>
</gene>
<evidence type="ECO:0000313" key="2">
    <source>
        <dbReference type="Proteomes" id="UP000799441"/>
    </source>
</evidence>